<dbReference type="Pfam" id="PF13419">
    <property type="entry name" value="HAD_2"/>
    <property type="match status" value="1"/>
</dbReference>
<dbReference type="OrthoDB" id="9797743at2"/>
<proteinExistence type="inferred from homology"/>
<dbReference type="GO" id="GO:0046872">
    <property type="term" value="F:metal ion binding"/>
    <property type="evidence" value="ECO:0007669"/>
    <property type="project" value="UniProtKB-KW"/>
</dbReference>
<dbReference type="InterPro" id="IPR023198">
    <property type="entry name" value="PGP-like_dom2"/>
</dbReference>
<dbReference type="InterPro" id="IPR041492">
    <property type="entry name" value="HAD_2"/>
</dbReference>
<dbReference type="InterPro" id="IPR036412">
    <property type="entry name" value="HAD-like_sf"/>
</dbReference>
<keyword evidence="6" id="KW-1185">Reference proteome</keyword>
<reference evidence="5 6" key="2">
    <citation type="journal article" date="2015" name="Stand. Genomic Sci.">
        <title>High quality draft genomic sequence of Flavobacterium enshiense DK69(T) and comparison among Flavobacterium genomes.</title>
        <authorList>
            <person name="Zeng Z."/>
            <person name="Chen C."/>
            <person name="Du H."/>
            <person name="Wang G."/>
            <person name="Li M."/>
        </authorList>
    </citation>
    <scope>NUCLEOTIDE SEQUENCE [LARGE SCALE GENOMIC DNA]</scope>
    <source>
        <strain evidence="5 6">DK69</strain>
    </source>
</reference>
<keyword evidence="4" id="KW-0460">Magnesium</keyword>
<reference evidence="6" key="1">
    <citation type="submission" date="2013-09" db="EMBL/GenBank/DDBJ databases">
        <authorList>
            <person name="Zeng Z."/>
            <person name="Chen C."/>
        </authorList>
    </citation>
    <scope>NUCLEOTIDE SEQUENCE [LARGE SCALE GENOMIC DNA]</scope>
    <source>
        <strain evidence="6">DK69</strain>
    </source>
</reference>
<dbReference type="CDD" id="cd07526">
    <property type="entry name" value="HAD_BPGM_like"/>
    <property type="match status" value="1"/>
</dbReference>
<dbReference type="SUPFAM" id="SSF56784">
    <property type="entry name" value="HAD-like"/>
    <property type="match status" value="1"/>
</dbReference>
<evidence type="ECO:0000313" key="5">
    <source>
        <dbReference type="EMBL" id="KGO92295.1"/>
    </source>
</evidence>
<dbReference type="SFLD" id="SFLDG01129">
    <property type="entry name" value="C1.5:_HAD__Beta-PGM__Phosphata"/>
    <property type="match status" value="1"/>
</dbReference>
<accession>A0A0A2MVP7</accession>
<evidence type="ECO:0000256" key="4">
    <source>
        <dbReference type="ARBA" id="ARBA00022842"/>
    </source>
</evidence>
<evidence type="ECO:0000256" key="2">
    <source>
        <dbReference type="ARBA" id="ARBA00006171"/>
    </source>
</evidence>
<dbReference type="Proteomes" id="UP000030149">
    <property type="component" value="Unassembled WGS sequence"/>
</dbReference>
<dbReference type="STRING" id="1107311.Q767_15655"/>
<protein>
    <submittedName>
        <fullName evidence="5">Haloacid dehalogenase</fullName>
    </submittedName>
</protein>
<dbReference type="PANTHER" id="PTHR46193">
    <property type="entry name" value="6-PHOSPHOGLUCONATE PHOSPHATASE"/>
    <property type="match status" value="1"/>
</dbReference>
<dbReference type="InterPro" id="IPR023214">
    <property type="entry name" value="HAD_sf"/>
</dbReference>
<dbReference type="GO" id="GO:0003824">
    <property type="term" value="F:catalytic activity"/>
    <property type="evidence" value="ECO:0007669"/>
    <property type="project" value="UniProtKB-ARBA"/>
</dbReference>
<dbReference type="SFLD" id="SFLDS00003">
    <property type="entry name" value="Haloacid_Dehalogenase"/>
    <property type="match status" value="1"/>
</dbReference>
<comment type="caution">
    <text evidence="5">The sequence shown here is derived from an EMBL/GenBank/DDBJ whole genome shotgun (WGS) entry which is preliminary data.</text>
</comment>
<dbReference type="RefSeq" id="WP_035630974.1">
    <property type="nucleotide sequence ID" value="NZ_AVCS01000032.1"/>
</dbReference>
<dbReference type="Gene3D" id="3.40.50.1000">
    <property type="entry name" value="HAD superfamily/HAD-like"/>
    <property type="match status" value="1"/>
</dbReference>
<dbReference type="PATRIC" id="fig|1107311.5.peg.2144"/>
<keyword evidence="3" id="KW-0479">Metal-binding</keyword>
<dbReference type="EMBL" id="JRLZ01000028">
    <property type="protein sequence ID" value="KGO92295.1"/>
    <property type="molecule type" value="Genomic_DNA"/>
</dbReference>
<name>A0A0A2MVP7_9FLAO</name>
<dbReference type="InterPro" id="IPR051600">
    <property type="entry name" value="Beta-PGM-like"/>
</dbReference>
<dbReference type="AlphaFoldDB" id="A0A0A2MVP7"/>
<organism evidence="5 6">
    <name type="scientific">Flavobacterium enshiense DK69</name>
    <dbReference type="NCBI Taxonomy" id="1107311"/>
    <lineage>
        <taxon>Bacteria</taxon>
        <taxon>Pseudomonadati</taxon>
        <taxon>Bacteroidota</taxon>
        <taxon>Flavobacteriia</taxon>
        <taxon>Flavobacteriales</taxon>
        <taxon>Flavobacteriaceae</taxon>
        <taxon>Flavobacterium</taxon>
    </lineage>
</organism>
<dbReference type="NCBIfam" id="TIGR01509">
    <property type="entry name" value="HAD-SF-IA-v3"/>
    <property type="match status" value="1"/>
</dbReference>
<dbReference type="InterPro" id="IPR006439">
    <property type="entry name" value="HAD-SF_hydro_IA"/>
</dbReference>
<gene>
    <name evidence="5" type="ORF">Q767_15655</name>
</gene>
<comment type="similarity">
    <text evidence="2">Belongs to the HAD-like hydrolase superfamily. CbbY/CbbZ/Gph/YieH family.</text>
</comment>
<evidence type="ECO:0000313" key="6">
    <source>
        <dbReference type="Proteomes" id="UP000030149"/>
    </source>
</evidence>
<dbReference type="eggNOG" id="COG0637">
    <property type="taxonomic scope" value="Bacteria"/>
</dbReference>
<sequence length="215" mass="24333">MKDIKCIIFDCDGVLVDSEIIGNQILLSMAKEFGLEMTIEDAIKNFNGRSLKDSFQYIENLTNKKLPDNFESEYRKLTFEAFKTDLKPIKGVKEFIDTLSVSYCVASSGPIEKINLNLTTTGLIEKFENKIFSSYQINSWKPEPEIFLFASREMGFTTNECVVIEDSKAGVISAKKGGFKVYGFANENNEKELKDEGAIIFYSFEELASLLNLKN</sequence>
<dbReference type="PANTHER" id="PTHR46193:SF10">
    <property type="entry name" value="6-PHOSPHOGLUCONATE PHOSPHATASE"/>
    <property type="match status" value="1"/>
</dbReference>
<evidence type="ECO:0000256" key="1">
    <source>
        <dbReference type="ARBA" id="ARBA00001946"/>
    </source>
</evidence>
<dbReference type="Gene3D" id="1.10.150.240">
    <property type="entry name" value="Putative phosphatase, domain 2"/>
    <property type="match status" value="1"/>
</dbReference>
<comment type="cofactor">
    <cofactor evidence="1">
        <name>Mg(2+)</name>
        <dbReference type="ChEBI" id="CHEBI:18420"/>
    </cofactor>
</comment>
<evidence type="ECO:0000256" key="3">
    <source>
        <dbReference type="ARBA" id="ARBA00022723"/>
    </source>
</evidence>